<keyword evidence="2" id="KW-1133">Transmembrane helix</keyword>
<feature type="transmembrane region" description="Helical" evidence="2">
    <location>
        <begin position="49"/>
        <end position="72"/>
    </location>
</feature>
<accession>A0A2W6Q573</accession>
<reference evidence="3 4" key="1">
    <citation type="submission" date="2018-06" db="EMBL/GenBank/DDBJ databases">
        <title>Isolation of heavy metals resistant Paenibacillus silvae NC2 from Gold-Copper mine in ZiJin, China.</title>
        <authorList>
            <person name="Xu J."/>
            <person name="Mazhar H.S."/>
            <person name="Rensing C."/>
        </authorList>
    </citation>
    <scope>NUCLEOTIDE SEQUENCE [LARGE SCALE GENOMIC DNA]</scope>
    <source>
        <strain evidence="3 4">NC2</strain>
    </source>
</reference>
<dbReference type="RefSeq" id="WP_111273301.1">
    <property type="nucleotide sequence ID" value="NZ_QKWW01000098.1"/>
</dbReference>
<organism evidence="3 4">
    <name type="scientific">Paenibacillus silvae</name>
    <dbReference type="NCBI Taxonomy" id="1325358"/>
    <lineage>
        <taxon>Bacteria</taxon>
        <taxon>Bacillati</taxon>
        <taxon>Bacillota</taxon>
        <taxon>Bacilli</taxon>
        <taxon>Bacillales</taxon>
        <taxon>Paenibacillaceae</taxon>
        <taxon>Paenibacillus</taxon>
    </lineage>
</organism>
<evidence type="ECO:0000313" key="4">
    <source>
        <dbReference type="Proteomes" id="UP000249204"/>
    </source>
</evidence>
<gene>
    <name evidence="3" type="ORF">DN757_27245</name>
</gene>
<dbReference type="EMBL" id="QKWW01000098">
    <property type="protein sequence ID" value="PZT52423.1"/>
    <property type="molecule type" value="Genomic_DNA"/>
</dbReference>
<evidence type="ECO:0000313" key="3">
    <source>
        <dbReference type="EMBL" id="PZT52423.1"/>
    </source>
</evidence>
<keyword evidence="2" id="KW-0812">Transmembrane</keyword>
<comment type="caution">
    <text evidence="3">The sequence shown here is derived from an EMBL/GenBank/DDBJ whole genome shotgun (WGS) entry which is preliminary data.</text>
</comment>
<evidence type="ECO:0000256" key="1">
    <source>
        <dbReference type="SAM" id="MobiDB-lite"/>
    </source>
</evidence>
<keyword evidence="2" id="KW-0472">Membrane</keyword>
<dbReference type="AlphaFoldDB" id="A0A2W6Q573"/>
<sequence>MMKFVKNAFWNDNDGFSAKDFLMVLFGGQFALFLLIIFFVPFFGLAVSAVSIEMIGSLSPVVMTIVGGVFAVQTVREFKTANTETSMTVPGNSQIESVNNVAEEVPEETVGDSTPKI</sequence>
<evidence type="ECO:0000256" key="2">
    <source>
        <dbReference type="SAM" id="Phobius"/>
    </source>
</evidence>
<feature type="region of interest" description="Disordered" evidence="1">
    <location>
        <begin position="98"/>
        <end position="117"/>
    </location>
</feature>
<feature type="transmembrane region" description="Helical" evidence="2">
    <location>
        <begin position="21"/>
        <end position="43"/>
    </location>
</feature>
<name>A0A2W6Q573_9BACL</name>
<proteinExistence type="predicted"/>
<protein>
    <submittedName>
        <fullName evidence="3">Uncharacterized protein</fullName>
    </submittedName>
</protein>
<dbReference type="Proteomes" id="UP000249204">
    <property type="component" value="Unassembled WGS sequence"/>
</dbReference>